<proteinExistence type="inferred from homology"/>
<evidence type="ECO:0000256" key="4">
    <source>
        <dbReference type="ARBA" id="ARBA00022448"/>
    </source>
</evidence>
<gene>
    <name evidence="10" type="ORF">QR98_0068790</name>
</gene>
<keyword evidence="7" id="KW-0472">Membrane</keyword>
<comment type="caution">
    <text evidence="10">The sequence shown here is derived from an EMBL/GenBank/DDBJ whole genome shotgun (WGS) entry which is preliminary data.</text>
</comment>
<dbReference type="AlphaFoldDB" id="A0A132ABQ7"/>
<organism evidence="10 11">
    <name type="scientific">Sarcoptes scabiei</name>
    <name type="common">Itch mite</name>
    <name type="synonym">Acarus scabiei</name>
    <dbReference type="NCBI Taxonomy" id="52283"/>
    <lineage>
        <taxon>Eukaryota</taxon>
        <taxon>Metazoa</taxon>
        <taxon>Ecdysozoa</taxon>
        <taxon>Arthropoda</taxon>
        <taxon>Chelicerata</taxon>
        <taxon>Arachnida</taxon>
        <taxon>Acari</taxon>
        <taxon>Acariformes</taxon>
        <taxon>Sarcoptiformes</taxon>
        <taxon>Astigmata</taxon>
        <taxon>Psoroptidia</taxon>
        <taxon>Sarcoptoidea</taxon>
        <taxon>Sarcoptidae</taxon>
        <taxon>Sarcoptinae</taxon>
        <taxon>Sarcoptes</taxon>
    </lineage>
</organism>
<evidence type="ECO:0000313" key="11">
    <source>
        <dbReference type="Proteomes" id="UP000616769"/>
    </source>
</evidence>
<reference evidence="10 11" key="1">
    <citation type="journal article" date="2015" name="Parasit. Vectors">
        <title>Draft genome of the scabies mite.</title>
        <authorList>
            <person name="Rider S.D.Jr."/>
            <person name="Morgan M.S."/>
            <person name="Arlian L.G."/>
        </authorList>
    </citation>
    <scope>NUCLEOTIDE SEQUENCE [LARGE SCALE GENOMIC DNA]</scope>
    <source>
        <strain evidence="10">Arlian Lab</strain>
    </source>
</reference>
<evidence type="ECO:0000259" key="8">
    <source>
        <dbReference type="Pfam" id="PF00324"/>
    </source>
</evidence>
<accession>A0A132ABQ7</accession>
<keyword evidence="4" id="KW-0813">Transport</keyword>
<feature type="domain" description="SLC12A transporter C-terminal" evidence="9">
    <location>
        <begin position="538"/>
        <end position="632"/>
    </location>
</feature>
<evidence type="ECO:0000256" key="2">
    <source>
        <dbReference type="ARBA" id="ARBA00010593"/>
    </source>
</evidence>
<dbReference type="GO" id="GO:0006884">
    <property type="term" value="P:cell volume homeostasis"/>
    <property type="evidence" value="ECO:0007669"/>
    <property type="project" value="TreeGrafter"/>
</dbReference>
<dbReference type="PANTHER" id="PTHR11827:SF72">
    <property type="entry name" value="GH08340P"/>
    <property type="match status" value="1"/>
</dbReference>
<comment type="subcellular location">
    <subcellularLocation>
        <location evidence="1">Membrane</location>
        <topology evidence="1">Multi-pass membrane protein</topology>
    </subcellularLocation>
</comment>
<dbReference type="PANTHER" id="PTHR11827">
    <property type="entry name" value="SOLUTE CARRIER FAMILY 12, CATION COTRANSPORTERS"/>
    <property type="match status" value="1"/>
</dbReference>
<dbReference type="GO" id="GO:0016020">
    <property type="term" value="C:membrane"/>
    <property type="evidence" value="ECO:0007669"/>
    <property type="project" value="UniProtKB-SubCell"/>
</dbReference>
<dbReference type="FunFam" id="1.20.1740.10:FF:000013">
    <property type="entry name" value="Solute carrier family 12 member"/>
    <property type="match status" value="1"/>
</dbReference>
<protein>
    <recommendedName>
        <fullName evidence="3">Solute carrier family 12 member 9</fullName>
    </recommendedName>
</protein>
<keyword evidence="5" id="KW-0812">Transmembrane</keyword>
<dbReference type="InterPro" id="IPR004841">
    <property type="entry name" value="AA-permease/SLC12A_dom"/>
</dbReference>
<sequence length="856" mass="96437">MDQPVQINDSVEEIRNSSGSSSTTELLDDDQDKYRTLSTFSGVFAPVALSMFSAILFLRLGYIVGNSGLYLTIFQLILAYTILFFTVLSICSIATNGAIQGGGVYFMISRALGPEFGGAIGTLFFTANVFSSALYLTGCVEGIINNFGPSGGIASILPSNYWWSILYGSILNLMNVVICLIGASLFAKTSVLIFFILLACISSVVISMMIRGKIDIPVPSENTIYNQTLIFTGFSIETFMDNLKPGFTIDYTTDLMTSFALVFGVLFSGVTGIMAGANISGELKDPTNSIPKGTIGAMIFTFVTYLVLFLLTAFTCSRELLVNNYIYFQSIDYAPVLVAIGLFAATFSASLSNLIGASRVLEALSKDKLFGPLLNVVNLYSMPGNPISAVLITWALIQCIIFINKLNLIAQITSVFFLLSYFATNFACLSLTLTSAPNFRPTFKYFSWKTASIGILGTLLMMFVINAIYATITILLCITLIIILHIRSPPFRWGSITQALIFHQVRKYLLLLDSRKDHVKYWRPHILLMVSNPRSCVPLIRFANDLKKSGLFIIGHVKLEDIDEYEIDPILKESPLWLKLLDSLNVKAFFELTLARTVREGFHHLVRIAGLGAMKPNTIFFGFYDDQVQKNSLEFEQMKIRSPDEYEFPPIRLIDGNKNMSPKEYMMLLSDAMHKFQKNVCIGRHFNSFFRDQIPTIKNKRIDIWPINFFDLYEELPSNSWKFMLQLACILQMVPGWKNTTTLRLLITDRFQSSPTTTLLKDQWEKRLKLLRMECELKIVPWIETRFQDDDKSEYLSRINLFIQSHSRESNLIFLHLPMIKPKGQENYLLNLTQITEHLPPTILVNGITEVTSDSL</sequence>
<dbReference type="Pfam" id="PF03522">
    <property type="entry name" value="SLC12"/>
    <property type="match status" value="1"/>
</dbReference>
<dbReference type="Gene3D" id="1.20.1740.10">
    <property type="entry name" value="Amino acid/polyamine transporter I"/>
    <property type="match status" value="1"/>
</dbReference>
<dbReference type="InterPro" id="IPR004842">
    <property type="entry name" value="SLC12A_fam"/>
</dbReference>
<dbReference type="InterPro" id="IPR018491">
    <property type="entry name" value="SLC12_C"/>
</dbReference>
<dbReference type="GO" id="GO:0055075">
    <property type="term" value="P:potassium ion homeostasis"/>
    <property type="evidence" value="ECO:0007669"/>
    <property type="project" value="TreeGrafter"/>
</dbReference>
<dbReference type="VEuPathDB" id="VectorBase:SSCA003661"/>
<name>A0A132ABQ7_SARSC</name>
<evidence type="ECO:0000256" key="3">
    <source>
        <dbReference type="ARBA" id="ARBA00019359"/>
    </source>
</evidence>
<comment type="similarity">
    <text evidence="2">Belongs to the SLC12A transporter family.</text>
</comment>
<dbReference type="Pfam" id="PF00324">
    <property type="entry name" value="AA_permease"/>
    <property type="match status" value="1"/>
</dbReference>
<evidence type="ECO:0000256" key="7">
    <source>
        <dbReference type="ARBA" id="ARBA00023136"/>
    </source>
</evidence>
<dbReference type="GO" id="GO:0015379">
    <property type="term" value="F:potassium:chloride symporter activity"/>
    <property type="evidence" value="ECO:0007669"/>
    <property type="project" value="TreeGrafter"/>
</dbReference>
<dbReference type="Proteomes" id="UP000616769">
    <property type="component" value="Unassembled WGS sequence"/>
</dbReference>
<evidence type="ECO:0000313" key="10">
    <source>
        <dbReference type="EMBL" id="KPM08363.1"/>
    </source>
</evidence>
<dbReference type="EMBL" id="JXLN01012343">
    <property type="protein sequence ID" value="KPM08363.1"/>
    <property type="molecule type" value="Genomic_DNA"/>
</dbReference>
<dbReference type="GO" id="GO:0055064">
    <property type="term" value="P:chloride ion homeostasis"/>
    <property type="evidence" value="ECO:0007669"/>
    <property type="project" value="TreeGrafter"/>
</dbReference>
<keyword evidence="6" id="KW-1133">Transmembrane helix</keyword>
<evidence type="ECO:0000259" key="9">
    <source>
        <dbReference type="Pfam" id="PF03522"/>
    </source>
</evidence>
<evidence type="ECO:0000256" key="6">
    <source>
        <dbReference type="ARBA" id="ARBA00022989"/>
    </source>
</evidence>
<dbReference type="OrthoDB" id="2020542at2759"/>
<evidence type="ECO:0000256" key="5">
    <source>
        <dbReference type="ARBA" id="ARBA00022692"/>
    </source>
</evidence>
<evidence type="ECO:0000256" key="1">
    <source>
        <dbReference type="ARBA" id="ARBA00004141"/>
    </source>
</evidence>
<feature type="domain" description="Amino acid permease/ SLC12A" evidence="8">
    <location>
        <begin position="49"/>
        <end position="527"/>
    </location>
</feature>